<evidence type="ECO:0000256" key="9">
    <source>
        <dbReference type="ARBA" id="ARBA00023315"/>
    </source>
</evidence>
<evidence type="ECO:0000256" key="4">
    <source>
        <dbReference type="ARBA" id="ARBA00022692"/>
    </source>
</evidence>
<keyword evidence="3" id="KW-0808">Transferase</keyword>
<evidence type="ECO:0000256" key="8">
    <source>
        <dbReference type="ARBA" id="ARBA00023136"/>
    </source>
</evidence>
<dbReference type="AlphaFoldDB" id="A0AAV2HPX8"/>
<evidence type="ECO:0000259" key="11">
    <source>
        <dbReference type="Pfam" id="PF00755"/>
    </source>
</evidence>
<keyword evidence="9" id="KW-0012">Acyltransferase</keyword>
<evidence type="ECO:0000256" key="3">
    <source>
        <dbReference type="ARBA" id="ARBA00022679"/>
    </source>
</evidence>
<keyword evidence="5" id="KW-0276">Fatty acid metabolism</keyword>
<dbReference type="FunFam" id="3.30.559.10:FF:000002">
    <property type="entry name" value="carnitine O-palmitoyltransferase 1, liver isoform"/>
    <property type="match status" value="1"/>
</dbReference>
<reference evidence="12 13" key="1">
    <citation type="submission" date="2024-04" db="EMBL/GenBank/DDBJ databases">
        <authorList>
            <consortium name="Genoscope - CEA"/>
            <person name="William W."/>
        </authorList>
    </citation>
    <scope>NUCLEOTIDE SEQUENCE [LARGE SCALE GENOMIC DNA]</scope>
</reference>
<dbReference type="GO" id="GO:0016020">
    <property type="term" value="C:membrane"/>
    <property type="evidence" value="ECO:0007669"/>
    <property type="project" value="UniProtKB-SubCell"/>
</dbReference>
<sequence>MAEEEVTKFSPRHVLQHRAWGCRRAFRIIQNRHNGFIWPGSVCNLSLVVGGITAARFSHVPIIQPIKLKLETLEATILFVNEPLRAPLVCVISGLALFLTLTLVRRLALRGLLAYRAWMYEASTKRSVSTTLWAILVKSVRGWRPSLYSHQVVLPRLAVPPLNQTIEKLVASLEPLYTDNPDGLEELRRESREFLKTVGPKLQRALIIRSWWADNYVTDWWENYVYLMGRSPLPINSNYYIMDQSYWTPTSRQCARAAGVLYQILRIREAIVTEELEPLVIRETVPVCMEQYRRIFSTTRVPGEEIDKLVHYPASKSQHIVVNRRGLLYKLDITDYYGRLVSPCDLERQLEWIQADADTKYSEIPEAERLIPVLTSIDRTTWARTRSQYFSLGVNKESLDVVESAIMYLVLDTIQYPDLSSRAAHLLHGDVGLFWFDKSFELIAMTDGHVGLNCEHSYADAPAVGHVLEYNLTYEVLGGLYSPEGHCVDVQPVGIPTRLKSKPSLLQWEVDAKLEAVISSACVQASKNIKDLDLLICDHDRFGKGTMKKCKVSPDAFIQMALNATYRRLTGIAVLTYEAAMTRLYKNGRTETVRSLTKEANNFVVALLDSSVPKQEKRRLLVTACDKHTVMYKDAMNNKGIDRHLFALYVVSRGLGMESEFLKKVLSIPWVLSTSQQPQQQISWSPDCNDEKYSHQLCPGGGFGPVATDGYGVSYMVPGDRRIFFHVSSRRSSGKTSSAEFVEALKTTMSEMRDLFTAD</sequence>
<organism evidence="12 13">
    <name type="scientific">Lymnaea stagnalis</name>
    <name type="common">Great pond snail</name>
    <name type="synonym">Helix stagnalis</name>
    <dbReference type="NCBI Taxonomy" id="6523"/>
    <lineage>
        <taxon>Eukaryota</taxon>
        <taxon>Metazoa</taxon>
        <taxon>Spiralia</taxon>
        <taxon>Lophotrochozoa</taxon>
        <taxon>Mollusca</taxon>
        <taxon>Gastropoda</taxon>
        <taxon>Heterobranchia</taxon>
        <taxon>Euthyneura</taxon>
        <taxon>Panpulmonata</taxon>
        <taxon>Hygrophila</taxon>
        <taxon>Lymnaeoidea</taxon>
        <taxon>Lymnaeidae</taxon>
        <taxon>Lymnaea</taxon>
    </lineage>
</organism>
<feature type="domain" description="Choline/carnitine acyltransferase" evidence="11">
    <location>
        <begin position="157"/>
        <end position="746"/>
    </location>
</feature>
<dbReference type="Gene3D" id="3.30.559.70">
    <property type="entry name" value="Choline/Carnitine o-acyltransferase, domain 2"/>
    <property type="match status" value="1"/>
</dbReference>
<name>A0AAV2HPX8_LYMST</name>
<keyword evidence="7" id="KW-0443">Lipid metabolism</keyword>
<evidence type="ECO:0000256" key="10">
    <source>
        <dbReference type="PIRSR" id="PIRSR600542-1"/>
    </source>
</evidence>
<keyword evidence="8" id="KW-0472">Membrane</keyword>
<dbReference type="GO" id="GO:0006631">
    <property type="term" value="P:fatty acid metabolic process"/>
    <property type="evidence" value="ECO:0007669"/>
    <property type="project" value="UniProtKB-KW"/>
</dbReference>
<gene>
    <name evidence="12" type="ORF">GSLYS_00009462001</name>
</gene>
<dbReference type="PANTHER" id="PTHR22589">
    <property type="entry name" value="CARNITINE O-ACYLTRANSFERASE"/>
    <property type="match status" value="1"/>
</dbReference>
<dbReference type="GO" id="GO:0009437">
    <property type="term" value="P:carnitine metabolic process"/>
    <property type="evidence" value="ECO:0007669"/>
    <property type="project" value="TreeGrafter"/>
</dbReference>
<dbReference type="InterPro" id="IPR039551">
    <property type="entry name" value="Cho/carn_acyl_trans"/>
</dbReference>
<keyword evidence="6" id="KW-1133">Transmembrane helix</keyword>
<evidence type="ECO:0000256" key="5">
    <source>
        <dbReference type="ARBA" id="ARBA00022832"/>
    </source>
</evidence>
<evidence type="ECO:0000256" key="7">
    <source>
        <dbReference type="ARBA" id="ARBA00023098"/>
    </source>
</evidence>
<dbReference type="EMBL" id="CAXITT010000204">
    <property type="protein sequence ID" value="CAL1535502.1"/>
    <property type="molecule type" value="Genomic_DNA"/>
</dbReference>
<dbReference type="SUPFAM" id="SSF52777">
    <property type="entry name" value="CoA-dependent acyltransferases"/>
    <property type="match status" value="2"/>
</dbReference>
<keyword evidence="4" id="KW-0812">Transmembrane</keyword>
<comment type="subcellular location">
    <subcellularLocation>
        <location evidence="1">Membrane</location>
        <topology evidence="1">Multi-pass membrane protein</topology>
    </subcellularLocation>
</comment>
<evidence type="ECO:0000256" key="2">
    <source>
        <dbReference type="ARBA" id="ARBA00005232"/>
    </source>
</evidence>
<dbReference type="InterPro" id="IPR042231">
    <property type="entry name" value="Cho/carn_acyl_trans_2"/>
</dbReference>
<dbReference type="Pfam" id="PF00755">
    <property type="entry name" value="Carn_acyltransf"/>
    <property type="match status" value="1"/>
</dbReference>
<protein>
    <recommendedName>
        <fullName evidence="11">Choline/carnitine acyltransferase domain-containing protein</fullName>
    </recommendedName>
</protein>
<feature type="active site" description="Proton acceptor" evidence="10">
    <location>
        <position position="456"/>
    </location>
</feature>
<evidence type="ECO:0000256" key="6">
    <source>
        <dbReference type="ARBA" id="ARBA00022989"/>
    </source>
</evidence>
<comment type="caution">
    <text evidence="12">The sequence shown here is derived from an EMBL/GenBank/DDBJ whole genome shotgun (WGS) entry which is preliminary data.</text>
</comment>
<dbReference type="GO" id="GO:0004095">
    <property type="term" value="F:carnitine O-palmitoyltransferase activity"/>
    <property type="evidence" value="ECO:0007669"/>
    <property type="project" value="TreeGrafter"/>
</dbReference>
<dbReference type="Gene3D" id="3.30.559.10">
    <property type="entry name" value="Chloramphenicol acetyltransferase-like domain"/>
    <property type="match status" value="1"/>
</dbReference>
<dbReference type="PANTHER" id="PTHR22589:SF112">
    <property type="entry name" value="CHOLINE_CARNITINE ACYLTRANSFERASE DOMAIN-CONTAINING PROTEIN"/>
    <property type="match status" value="1"/>
</dbReference>
<dbReference type="InterPro" id="IPR000542">
    <property type="entry name" value="Carn_acyl_trans"/>
</dbReference>
<dbReference type="InterPro" id="IPR023213">
    <property type="entry name" value="CAT-like_dom_sf"/>
</dbReference>
<comment type="similarity">
    <text evidence="2">Belongs to the carnitine/choline acetyltransferase family.</text>
</comment>
<dbReference type="GO" id="GO:0005739">
    <property type="term" value="C:mitochondrion"/>
    <property type="evidence" value="ECO:0007669"/>
    <property type="project" value="TreeGrafter"/>
</dbReference>
<accession>A0AAV2HPX8</accession>
<evidence type="ECO:0000313" key="12">
    <source>
        <dbReference type="EMBL" id="CAL1535502.1"/>
    </source>
</evidence>
<keyword evidence="13" id="KW-1185">Reference proteome</keyword>
<proteinExistence type="inferred from homology"/>
<dbReference type="Proteomes" id="UP001497497">
    <property type="component" value="Unassembled WGS sequence"/>
</dbReference>
<evidence type="ECO:0000313" key="13">
    <source>
        <dbReference type="Proteomes" id="UP001497497"/>
    </source>
</evidence>
<evidence type="ECO:0000256" key="1">
    <source>
        <dbReference type="ARBA" id="ARBA00004141"/>
    </source>
</evidence>